<feature type="compositionally biased region" description="Polar residues" evidence="1">
    <location>
        <begin position="161"/>
        <end position="192"/>
    </location>
</feature>
<reference evidence="4" key="1">
    <citation type="submission" date="2020-09" db="EMBL/GenBank/DDBJ databases">
        <title>Genome-Enabled Discovery of Anthraquinone Biosynthesis in Senna tora.</title>
        <authorList>
            <person name="Kang S.-H."/>
            <person name="Pandey R.P."/>
            <person name="Lee C.-M."/>
            <person name="Sim J.-S."/>
            <person name="Jeong J.-T."/>
            <person name="Choi B.-S."/>
            <person name="Jung M."/>
            <person name="Ginzburg D."/>
            <person name="Zhao K."/>
            <person name="Won S.Y."/>
            <person name="Oh T.-J."/>
            <person name="Yu Y."/>
            <person name="Kim N.-H."/>
            <person name="Lee O.R."/>
            <person name="Lee T.-H."/>
            <person name="Bashyal P."/>
            <person name="Kim T.-S."/>
            <person name="Lee W.-H."/>
            <person name="Kawkins C."/>
            <person name="Kim C.-K."/>
            <person name="Kim J.S."/>
            <person name="Ahn B.O."/>
            <person name="Rhee S.Y."/>
            <person name="Sohng J.K."/>
        </authorList>
    </citation>
    <scope>NUCLEOTIDE SEQUENCE</scope>
    <source>
        <tissue evidence="4">Leaf</tissue>
    </source>
</reference>
<evidence type="ECO:0000259" key="2">
    <source>
        <dbReference type="Pfam" id="PF13976"/>
    </source>
</evidence>
<feature type="compositionally biased region" description="Polar residues" evidence="1">
    <location>
        <begin position="228"/>
        <end position="242"/>
    </location>
</feature>
<evidence type="ECO:0000313" key="4">
    <source>
        <dbReference type="EMBL" id="KAF7835365.1"/>
    </source>
</evidence>
<dbReference type="OrthoDB" id="1432996at2759"/>
<feature type="domain" description="GAG-pre-integrase" evidence="2">
    <location>
        <begin position="111"/>
        <end position="170"/>
    </location>
</feature>
<gene>
    <name evidence="4" type="ORF">G2W53_010224</name>
</gene>
<dbReference type="Pfam" id="PF13976">
    <property type="entry name" value="gag_pre-integrs"/>
    <property type="match status" value="1"/>
</dbReference>
<dbReference type="InterPro" id="IPR054722">
    <property type="entry name" value="PolX-like_BBD"/>
</dbReference>
<dbReference type="Pfam" id="PF22936">
    <property type="entry name" value="Pol_BBD"/>
    <property type="match status" value="1"/>
</dbReference>
<proteinExistence type="predicted"/>
<sequence>MQEQQTYTGQDTVHTANSNATSLAICTVGNSEVHTHNHKPLLLKDLYHVPSISKNLISVSRFSKDNKVYFQFFSDHFLDKSQESHELLLKGRMTKALYVFDSLSLKHKTHSNKAAPSANMATIDQSSSSSSSLNLWHCRLGHPSIDTVKSILSTYKLHASSPTSLHHCSHNDTSSQLPTLSRDTTSNNSTSLPLIPTLPMSRVLPTTCTTNPSHGTSPSAACFPASSHAKSSTNENDTSSPCLPTHNPPLPSHDLHQVYVDDVIITRNSSTEIQQLMCNLHSQFSLKCLGSLHYFLGIEAISTQDGSLLLSQ</sequence>
<name>A0A835CBA2_9FABA</name>
<protein>
    <submittedName>
        <fullName evidence="4">Retrovirus-related Pol polyprotein from transposon TNT 1-94</fullName>
    </submittedName>
</protein>
<dbReference type="InterPro" id="IPR025724">
    <property type="entry name" value="GAG-pre-integrase_dom"/>
</dbReference>
<accession>A0A835CBA2</accession>
<feature type="compositionally biased region" description="Polar residues" evidence="1">
    <location>
        <begin position="204"/>
        <end position="219"/>
    </location>
</feature>
<evidence type="ECO:0000259" key="3">
    <source>
        <dbReference type="Pfam" id="PF22936"/>
    </source>
</evidence>
<feature type="domain" description="Retrovirus-related Pol polyprotein from transposon TNT 1-94-like beta-barrel" evidence="3">
    <location>
        <begin position="11"/>
        <end position="64"/>
    </location>
</feature>
<dbReference type="AlphaFoldDB" id="A0A835CBA2"/>
<keyword evidence="5" id="KW-1185">Reference proteome</keyword>
<feature type="region of interest" description="Disordered" evidence="1">
    <location>
        <begin position="161"/>
        <end position="242"/>
    </location>
</feature>
<dbReference type="Proteomes" id="UP000634136">
    <property type="component" value="Unassembled WGS sequence"/>
</dbReference>
<evidence type="ECO:0000256" key="1">
    <source>
        <dbReference type="SAM" id="MobiDB-lite"/>
    </source>
</evidence>
<organism evidence="4 5">
    <name type="scientific">Senna tora</name>
    <dbReference type="NCBI Taxonomy" id="362788"/>
    <lineage>
        <taxon>Eukaryota</taxon>
        <taxon>Viridiplantae</taxon>
        <taxon>Streptophyta</taxon>
        <taxon>Embryophyta</taxon>
        <taxon>Tracheophyta</taxon>
        <taxon>Spermatophyta</taxon>
        <taxon>Magnoliopsida</taxon>
        <taxon>eudicotyledons</taxon>
        <taxon>Gunneridae</taxon>
        <taxon>Pentapetalae</taxon>
        <taxon>rosids</taxon>
        <taxon>fabids</taxon>
        <taxon>Fabales</taxon>
        <taxon>Fabaceae</taxon>
        <taxon>Caesalpinioideae</taxon>
        <taxon>Cassia clade</taxon>
        <taxon>Senna</taxon>
    </lineage>
</organism>
<dbReference type="EMBL" id="JAAIUW010000004">
    <property type="protein sequence ID" value="KAF7835365.1"/>
    <property type="molecule type" value="Genomic_DNA"/>
</dbReference>
<comment type="caution">
    <text evidence="4">The sequence shown here is derived from an EMBL/GenBank/DDBJ whole genome shotgun (WGS) entry which is preliminary data.</text>
</comment>
<evidence type="ECO:0000313" key="5">
    <source>
        <dbReference type="Proteomes" id="UP000634136"/>
    </source>
</evidence>